<dbReference type="Pfam" id="PF07549">
    <property type="entry name" value="Sec_GG"/>
    <property type="match status" value="1"/>
</dbReference>
<dbReference type="Proteomes" id="UP000178065">
    <property type="component" value="Unassembled WGS sequence"/>
</dbReference>
<dbReference type="InterPro" id="IPR048634">
    <property type="entry name" value="SecD_SecF_C"/>
</dbReference>
<dbReference type="EMBL" id="MHTT01000017">
    <property type="protein sequence ID" value="OHA65153.1"/>
    <property type="molecule type" value="Genomic_DNA"/>
</dbReference>
<comment type="caution">
    <text evidence="10">Lacks conserved residue(s) required for the propagation of feature annotation.</text>
</comment>
<evidence type="ECO:0000256" key="10">
    <source>
        <dbReference type="HAMAP-Rule" id="MF_01464"/>
    </source>
</evidence>
<feature type="transmembrane region" description="Helical" evidence="10">
    <location>
        <begin position="264"/>
        <end position="286"/>
    </location>
</feature>
<feature type="transmembrane region" description="Helical" evidence="10">
    <location>
        <begin position="121"/>
        <end position="140"/>
    </location>
</feature>
<evidence type="ECO:0000256" key="2">
    <source>
        <dbReference type="ARBA" id="ARBA00022448"/>
    </source>
</evidence>
<dbReference type="AlphaFoldDB" id="A0A1G2QXC2"/>
<comment type="subcellular location">
    <subcellularLocation>
        <location evidence="1 10">Cell membrane</location>
        <topology evidence="1 10">Multi-pass membrane protein</topology>
    </subcellularLocation>
</comment>
<keyword evidence="8 10" id="KW-0811">Translocation</keyword>
<keyword evidence="4" id="KW-0997">Cell inner membrane</keyword>
<organism evidence="12 13">
    <name type="scientific">Candidatus Wildermuthbacteria bacterium RIFCSPHIGHO2_01_FULL_49_22b</name>
    <dbReference type="NCBI Taxonomy" id="1802448"/>
    <lineage>
        <taxon>Bacteria</taxon>
        <taxon>Candidatus Wildermuthiibacteriota</taxon>
    </lineage>
</organism>
<dbReference type="SUPFAM" id="SSF82866">
    <property type="entry name" value="Multidrug efflux transporter AcrB transmembrane domain"/>
    <property type="match status" value="1"/>
</dbReference>
<dbReference type="GO" id="GO:0015450">
    <property type="term" value="F:protein-transporting ATPase activity"/>
    <property type="evidence" value="ECO:0007669"/>
    <property type="project" value="InterPro"/>
</dbReference>
<keyword evidence="5 10" id="KW-0812">Transmembrane</keyword>
<feature type="transmembrane region" description="Helical" evidence="10">
    <location>
        <begin position="231"/>
        <end position="252"/>
    </location>
</feature>
<evidence type="ECO:0000313" key="12">
    <source>
        <dbReference type="EMBL" id="OHA65153.1"/>
    </source>
</evidence>
<sequence>MMFSKAQRALFVLSFLAMGASAFALGFFGLNLGIDFTGGSLLEAEYARERPSTEEIQETLKDIDSGSLSVQHMGERGVLLRTRNIPEDVHQQLLSLLGEEAQELRFESIGPVIGKELREKTLLLVVLAIAVVVLYIAFAFRRTAERIRPWHWSSAALAASVHDMLLPLGVFAFLGEYAGLQVTIPVVVALLTVIGYSINDKVVVFDRIRENIFTRAGFDFRDVVKRSVQQTWFRSLGTSLTTLAVLFSIYFFGGTTLKDFALMLMLGIIAGTFSSLFFAPSLLLVWRKELFPL</sequence>
<dbReference type="PROSITE" id="PS50156">
    <property type="entry name" value="SSD"/>
    <property type="match status" value="1"/>
</dbReference>
<feature type="transmembrane region" description="Helical" evidence="10">
    <location>
        <begin position="152"/>
        <end position="174"/>
    </location>
</feature>
<dbReference type="PRINTS" id="PR01755">
    <property type="entry name" value="SECFTRNLCASE"/>
</dbReference>
<dbReference type="HAMAP" id="MF_01464_B">
    <property type="entry name" value="SecF_B"/>
    <property type="match status" value="1"/>
</dbReference>
<dbReference type="GO" id="GO:0006605">
    <property type="term" value="P:protein targeting"/>
    <property type="evidence" value="ECO:0007669"/>
    <property type="project" value="UniProtKB-UniRule"/>
</dbReference>
<dbReference type="GO" id="GO:0065002">
    <property type="term" value="P:intracellular protein transmembrane transport"/>
    <property type="evidence" value="ECO:0007669"/>
    <property type="project" value="UniProtKB-UniRule"/>
</dbReference>
<evidence type="ECO:0000256" key="5">
    <source>
        <dbReference type="ARBA" id="ARBA00022692"/>
    </source>
</evidence>
<evidence type="ECO:0000256" key="9">
    <source>
        <dbReference type="ARBA" id="ARBA00023136"/>
    </source>
</evidence>
<evidence type="ECO:0000256" key="4">
    <source>
        <dbReference type="ARBA" id="ARBA00022519"/>
    </source>
</evidence>
<reference evidence="12 13" key="1">
    <citation type="journal article" date="2016" name="Nat. Commun.">
        <title>Thousands of microbial genomes shed light on interconnected biogeochemical processes in an aquifer system.</title>
        <authorList>
            <person name="Anantharaman K."/>
            <person name="Brown C.T."/>
            <person name="Hug L.A."/>
            <person name="Sharon I."/>
            <person name="Castelle C.J."/>
            <person name="Probst A.J."/>
            <person name="Thomas B.C."/>
            <person name="Singh A."/>
            <person name="Wilkins M.J."/>
            <person name="Karaoz U."/>
            <person name="Brodie E.L."/>
            <person name="Williams K.H."/>
            <person name="Hubbard S.S."/>
            <person name="Banfield J.F."/>
        </authorList>
    </citation>
    <scope>NUCLEOTIDE SEQUENCE [LARGE SCALE GENOMIC DNA]</scope>
</reference>
<keyword evidence="7 10" id="KW-1133">Transmembrane helix</keyword>
<comment type="similarity">
    <text evidence="10">Belongs to the SecD/SecF family. SecF subfamily.</text>
</comment>
<evidence type="ECO:0000259" key="11">
    <source>
        <dbReference type="PROSITE" id="PS50156"/>
    </source>
</evidence>
<evidence type="ECO:0000256" key="6">
    <source>
        <dbReference type="ARBA" id="ARBA00022927"/>
    </source>
</evidence>
<gene>
    <name evidence="10" type="primary">secF</name>
    <name evidence="12" type="ORF">A2672_03120</name>
</gene>
<dbReference type="PANTHER" id="PTHR30081:SF8">
    <property type="entry name" value="PROTEIN TRANSLOCASE SUBUNIT SECF"/>
    <property type="match status" value="1"/>
</dbReference>
<dbReference type="GO" id="GO:0005886">
    <property type="term" value="C:plasma membrane"/>
    <property type="evidence" value="ECO:0007669"/>
    <property type="project" value="UniProtKB-SubCell"/>
</dbReference>
<dbReference type="NCBIfam" id="TIGR00966">
    <property type="entry name" value="transloc_SecF"/>
    <property type="match status" value="1"/>
</dbReference>
<feature type="domain" description="SSD" evidence="11">
    <location>
        <begin position="121"/>
        <end position="285"/>
    </location>
</feature>
<dbReference type="Pfam" id="PF02355">
    <property type="entry name" value="SecD_SecF_C"/>
    <property type="match status" value="1"/>
</dbReference>
<evidence type="ECO:0000256" key="1">
    <source>
        <dbReference type="ARBA" id="ARBA00004651"/>
    </source>
</evidence>
<dbReference type="InterPro" id="IPR022646">
    <property type="entry name" value="SecD/SecF_CS"/>
</dbReference>
<dbReference type="InterPro" id="IPR005665">
    <property type="entry name" value="SecF_bac"/>
</dbReference>
<dbReference type="PANTHER" id="PTHR30081">
    <property type="entry name" value="PROTEIN-EXPORT MEMBRANE PROTEIN SEC"/>
    <property type="match status" value="1"/>
</dbReference>
<dbReference type="Gene3D" id="1.20.1640.10">
    <property type="entry name" value="Multidrug efflux transporter AcrB transmembrane domain"/>
    <property type="match status" value="1"/>
</dbReference>
<protein>
    <recommendedName>
        <fullName evidence="10">Protein-export membrane protein SecF</fullName>
    </recommendedName>
</protein>
<dbReference type="GO" id="GO:0043952">
    <property type="term" value="P:protein transport by the Sec complex"/>
    <property type="evidence" value="ECO:0007669"/>
    <property type="project" value="UniProtKB-UniRule"/>
</dbReference>
<dbReference type="InterPro" id="IPR022813">
    <property type="entry name" value="SecD/SecF_arch_bac"/>
</dbReference>
<proteinExistence type="inferred from homology"/>
<evidence type="ECO:0000313" key="13">
    <source>
        <dbReference type="Proteomes" id="UP000178065"/>
    </source>
</evidence>
<dbReference type="InterPro" id="IPR000731">
    <property type="entry name" value="SSD"/>
</dbReference>
<name>A0A1G2QXC2_9BACT</name>
<keyword evidence="6 10" id="KW-0653">Protein transport</keyword>
<accession>A0A1G2QXC2</accession>
<evidence type="ECO:0000256" key="3">
    <source>
        <dbReference type="ARBA" id="ARBA00022475"/>
    </source>
</evidence>
<dbReference type="InterPro" id="IPR022645">
    <property type="entry name" value="SecD/SecF_bac"/>
</dbReference>
<evidence type="ECO:0000256" key="8">
    <source>
        <dbReference type="ARBA" id="ARBA00023010"/>
    </source>
</evidence>
<dbReference type="STRING" id="1802448.A2672_03120"/>
<comment type="function">
    <text evidence="10">Part of the Sec protein translocase complex. Interacts with the SecYEG preprotein conducting channel. SecDF uses the proton motive force (PMF) to complete protein translocation after the ATP-dependent function of SecA.</text>
</comment>
<feature type="transmembrane region" description="Helical" evidence="10">
    <location>
        <begin position="180"/>
        <end position="199"/>
    </location>
</feature>
<keyword evidence="3 10" id="KW-1003">Cell membrane</keyword>
<keyword evidence="9 10" id="KW-0472">Membrane</keyword>
<comment type="subunit">
    <text evidence="10">Forms a complex with SecD. Part of the essential Sec protein translocation apparatus which comprises SecA, SecYEG and auxiliary proteins SecDF. Other proteins may also be involved.</text>
</comment>
<evidence type="ECO:0000256" key="7">
    <source>
        <dbReference type="ARBA" id="ARBA00022989"/>
    </source>
</evidence>
<keyword evidence="2 10" id="KW-0813">Transport</keyword>
<comment type="caution">
    <text evidence="12">The sequence shown here is derived from an EMBL/GenBank/DDBJ whole genome shotgun (WGS) entry which is preliminary data.</text>
</comment>